<dbReference type="InterPro" id="IPR002942">
    <property type="entry name" value="S4_RNA-bd"/>
</dbReference>
<dbReference type="GO" id="GO:0003723">
    <property type="term" value="F:RNA binding"/>
    <property type="evidence" value="ECO:0007669"/>
    <property type="project" value="UniProtKB-KW"/>
</dbReference>
<dbReference type="Pfam" id="PF01479">
    <property type="entry name" value="S4"/>
    <property type="match status" value="1"/>
</dbReference>
<evidence type="ECO:0000313" key="6">
    <source>
        <dbReference type="Proteomes" id="UP000294678"/>
    </source>
</evidence>
<proteinExistence type="inferred from homology"/>
<dbReference type="SUPFAM" id="SSF55120">
    <property type="entry name" value="Pseudouridine synthase"/>
    <property type="match status" value="1"/>
</dbReference>
<keyword evidence="6" id="KW-1185">Reference proteome</keyword>
<evidence type="ECO:0000256" key="3">
    <source>
        <dbReference type="PROSITE-ProRule" id="PRU00182"/>
    </source>
</evidence>
<name>A0AA46DYB7_9FUSO</name>
<reference evidence="5 6" key="1">
    <citation type="submission" date="2019-03" db="EMBL/GenBank/DDBJ databases">
        <title>Genomic Encyclopedia of Type Strains, Phase IV (KMG-IV): sequencing the most valuable type-strain genomes for metagenomic binning, comparative biology and taxonomic classification.</title>
        <authorList>
            <person name="Goeker M."/>
        </authorList>
    </citation>
    <scope>NUCLEOTIDE SEQUENCE [LARGE SCALE GENOMIC DNA]</scope>
    <source>
        <strain evidence="5 6">DSM 100055</strain>
    </source>
</reference>
<dbReference type="Proteomes" id="UP000294678">
    <property type="component" value="Unassembled WGS sequence"/>
</dbReference>
<dbReference type="InterPro" id="IPR020103">
    <property type="entry name" value="PsdUridine_synth_cat_dom_sf"/>
</dbReference>
<dbReference type="PANTHER" id="PTHR21600">
    <property type="entry name" value="MITOCHONDRIAL RNA PSEUDOURIDINE SYNTHASE"/>
    <property type="match status" value="1"/>
</dbReference>
<dbReference type="InterPro" id="IPR006145">
    <property type="entry name" value="PsdUridine_synth_RsuA/RluA"/>
</dbReference>
<organism evidence="5 6">
    <name type="scientific">Hypnocyclicus thermotrophus</name>
    <dbReference type="NCBI Taxonomy" id="1627895"/>
    <lineage>
        <taxon>Bacteria</taxon>
        <taxon>Fusobacteriati</taxon>
        <taxon>Fusobacteriota</taxon>
        <taxon>Fusobacteriia</taxon>
        <taxon>Fusobacteriales</taxon>
        <taxon>Fusobacteriaceae</taxon>
        <taxon>Hypnocyclicus</taxon>
    </lineage>
</organism>
<evidence type="ECO:0000256" key="2">
    <source>
        <dbReference type="ARBA" id="ARBA00023235"/>
    </source>
</evidence>
<accession>A0AA46DYB7</accession>
<gene>
    <name evidence="5" type="ORF">EV215_1542</name>
</gene>
<sequence length="289" mass="34418">MIKIIINEQYENSRIDKYIRKNYPKLKLGDIFKFLRSGKIKVNNKKVKQNYRLNIGDELSLYFIYENEEYKYYKLNEKEKQDIKNRIIYEDEEILIFFKNPKEVMHKGSGYEVGISEKLKSYLKNKNFSFVNRIDKDTSGLILGGKTLPKIRELTEIIRERNISKKYYLLVKGNINKNRFEIKNKLLNNGDKVVVDDNGKIAITKYRVIERYNSFTLLEAEILTGRKHQIRVQMQNIGHSIIGDKKYGGINDKYMYLNSYSISFDKIDIQTDIPNYFKKYINNKNIKHL</sequence>
<dbReference type="SMART" id="SM00363">
    <property type="entry name" value="S4"/>
    <property type="match status" value="1"/>
</dbReference>
<dbReference type="PROSITE" id="PS01129">
    <property type="entry name" value="PSI_RLU"/>
    <property type="match status" value="1"/>
</dbReference>
<dbReference type="PANTHER" id="PTHR21600:SF83">
    <property type="entry name" value="PSEUDOURIDYLATE SYNTHASE RPUSD4, MITOCHONDRIAL"/>
    <property type="match status" value="1"/>
</dbReference>
<dbReference type="InterPro" id="IPR036986">
    <property type="entry name" value="S4_RNA-bd_sf"/>
</dbReference>
<dbReference type="GO" id="GO:0120159">
    <property type="term" value="F:rRNA pseudouridine synthase activity"/>
    <property type="evidence" value="ECO:0007669"/>
    <property type="project" value="UniProtKB-ARBA"/>
</dbReference>
<keyword evidence="2" id="KW-0413">Isomerase</keyword>
<dbReference type="InterPro" id="IPR050188">
    <property type="entry name" value="RluA_PseudoU_synthase"/>
</dbReference>
<comment type="caution">
    <text evidence="5">The sequence shown here is derived from an EMBL/GenBank/DDBJ whole genome shotgun (WGS) entry which is preliminary data.</text>
</comment>
<dbReference type="RefSeq" id="WP_134113411.1">
    <property type="nucleotide sequence ID" value="NZ_SOBG01000006.1"/>
</dbReference>
<feature type="domain" description="RNA-binding S4" evidence="4">
    <location>
        <begin position="13"/>
        <end position="74"/>
    </location>
</feature>
<evidence type="ECO:0000259" key="4">
    <source>
        <dbReference type="SMART" id="SM00363"/>
    </source>
</evidence>
<dbReference type="InterPro" id="IPR006224">
    <property type="entry name" value="PsdUridine_synth_RluA-like_CS"/>
</dbReference>
<evidence type="ECO:0000256" key="1">
    <source>
        <dbReference type="ARBA" id="ARBA00010876"/>
    </source>
</evidence>
<dbReference type="Gene3D" id="3.30.2350.10">
    <property type="entry name" value="Pseudouridine synthase"/>
    <property type="match status" value="1"/>
</dbReference>
<dbReference type="Gene3D" id="3.10.290.10">
    <property type="entry name" value="RNA-binding S4 domain"/>
    <property type="match status" value="1"/>
</dbReference>
<comment type="similarity">
    <text evidence="1">Belongs to the pseudouridine synthase RluA family.</text>
</comment>
<dbReference type="GO" id="GO:0000455">
    <property type="term" value="P:enzyme-directed rRNA pseudouridine synthesis"/>
    <property type="evidence" value="ECO:0007669"/>
    <property type="project" value="UniProtKB-ARBA"/>
</dbReference>
<evidence type="ECO:0000313" key="5">
    <source>
        <dbReference type="EMBL" id="TDT69200.1"/>
    </source>
</evidence>
<dbReference type="EMBL" id="SOBG01000006">
    <property type="protein sequence ID" value="TDT69200.1"/>
    <property type="molecule type" value="Genomic_DNA"/>
</dbReference>
<dbReference type="AlphaFoldDB" id="A0AA46DYB7"/>
<dbReference type="CDD" id="cd02869">
    <property type="entry name" value="PseudoU_synth_RluA_like"/>
    <property type="match status" value="1"/>
</dbReference>
<dbReference type="SUPFAM" id="SSF55174">
    <property type="entry name" value="Alpha-L RNA-binding motif"/>
    <property type="match status" value="1"/>
</dbReference>
<dbReference type="Pfam" id="PF00849">
    <property type="entry name" value="PseudoU_synth_2"/>
    <property type="match status" value="1"/>
</dbReference>
<keyword evidence="3" id="KW-0694">RNA-binding</keyword>
<protein>
    <submittedName>
        <fullName evidence="5">23S rRNA pseudouridine955/2504/2580 synthase</fullName>
    </submittedName>
</protein>
<dbReference type="PROSITE" id="PS50889">
    <property type="entry name" value="S4"/>
    <property type="match status" value="1"/>
</dbReference>